<dbReference type="PANTHER" id="PTHR37512">
    <property type="entry name" value="TRIFUNCTIONAL NAD BIOSYNTHESIS/REGULATOR PROTEIN NADR"/>
    <property type="match status" value="1"/>
</dbReference>
<organism evidence="3 4">
    <name type="scientific">bacterium (Candidatus Blackallbacteria) CG17_big_fil_post_rev_8_21_14_2_50_48_46</name>
    <dbReference type="NCBI Taxonomy" id="2014261"/>
    <lineage>
        <taxon>Bacteria</taxon>
        <taxon>Candidatus Blackallbacteria</taxon>
    </lineage>
</organism>
<dbReference type="NCBIfam" id="TIGR00125">
    <property type="entry name" value="cyt_tran_rel"/>
    <property type="match status" value="1"/>
</dbReference>
<dbReference type="EMBL" id="PFFQ01000039">
    <property type="protein sequence ID" value="PIW16278.1"/>
    <property type="molecule type" value="Genomic_DNA"/>
</dbReference>
<dbReference type="Gene3D" id="3.40.50.620">
    <property type="entry name" value="HUPs"/>
    <property type="match status" value="1"/>
</dbReference>
<evidence type="ECO:0000313" key="3">
    <source>
        <dbReference type="EMBL" id="PIW16278.1"/>
    </source>
</evidence>
<accession>A0A2M7G381</accession>
<evidence type="ECO:0000313" key="4">
    <source>
        <dbReference type="Proteomes" id="UP000231019"/>
    </source>
</evidence>
<comment type="caution">
    <text evidence="3">The sequence shown here is derived from an EMBL/GenBank/DDBJ whole genome shotgun (WGS) entry which is preliminary data.</text>
</comment>
<dbReference type="InterPro" id="IPR027417">
    <property type="entry name" value="P-loop_NTPase"/>
</dbReference>
<dbReference type="PIRSF" id="PIRSF004776">
    <property type="entry name" value="NadR_NMNAT/RNK"/>
    <property type="match status" value="1"/>
</dbReference>
<dbReference type="Proteomes" id="UP000231019">
    <property type="component" value="Unassembled WGS sequence"/>
</dbReference>
<dbReference type="InterPro" id="IPR052735">
    <property type="entry name" value="NAD_biosynth-regulator"/>
</dbReference>
<dbReference type="GO" id="GO:0009435">
    <property type="term" value="P:NAD+ biosynthetic process"/>
    <property type="evidence" value="ECO:0007669"/>
    <property type="project" value="InterPro"/>
</dbReference>
<reference evidence="3 4" key="1">
    <citation type="submission" date="2017-09" db="EMBL/GenBank/DDBJ databases">
        <title>Depth-based differentiation of microbial function through sediment-hosted aquifers and enrichment of novel symbionts in the deep terrestrial subsurface.</title>
        <authorList>
            <person name="Probst A.J."/>
            <person name="Ladd B."/>
            <person name="Jarett J.K."/>
            <person name="Geller-Mcgrath D.E."/>
            <person name="Sieber C.M."/>
            <person name="Emerson J.B."/>
            <person name="Anantharaman K."/>
            <person name="Thomas B.C."/>
            <person name="Malmstrom R."/>
            <person name="Stieglmeier M."/>
            <person name="Klingl A."/>
            <person name="Woyke T."/>
            <person name="Ryan C.M."/>
            <person name="Banfield J.F."/>
        </authorList>
    </citation>
    <scope>NUCLEOTIDE SEQUENCE [LARGE SCALE GENOMIC DNA]</scope>
    <source>
        <strain evidence="3">CG17_big_fil_post_rev_8_21_14_2_50_48_46</strain>
    </source>
</reference>
<protein>
    <submittedName>
        <fullName evidence="3">Transcriptional regulator</fullName>
    </submittedName>
</protein>
<proteinExistence type="predicted"/>
<feature type="domain" description="NadR/Ttd14 AAA" evidence="2">
    <location>
        <begin position="150"/>
        <end position="304"/>
    </location>
</feature>
<feature type="binding site" evidence="1">
    <location>
        <begin position="121"/>
        <end position="123"/>
    </location>
    <ligand>
        <name>NAD(+)</name>
        <dbReference type="ChEBI" id="CHEBI:57540"/>
        <label>1</label>
    </ligand>
</feature>
<evidence type="ECO:0000256" key="1">
    <source>
        <dbReference type="PIRSR" id="PIRSR004776-1"/>
    </source>
</evidence>
<sequence>MILGKFLPPHAGHVYLIEFAQACVENLTVVLGSLKAEPIPGELRVQWLRQLFPALQIVHLTDENPQYPHEHPDFWKIWQASLERVLPQKPEWVFASEDYGWKLAEVLGARYMPVDPGRENFPVSGTAIREQPAQNWDFLPEVVRPWFLKRIAVMGPESTGKSTLARQLAQHFQTLWVPEYARTWIEAHQTRPSAADMPQIARGQWATQQAMERKARAWLFYDTELWVTTIWNEVLFQQQDPAIAAQAARQRFDHYLLCAPDVPWVADEVRYLPSGGEDFFLRCQALLEREKLPYTVISGNWHERWQKALSALAQLS</sequence>
<dbReference type="GO" id="GO:0000166">
    <property type="term" value="F:nucleotide binding"/>
    <property type="evidence" value="ECO:0007669"/>
    <property type="project" value="UniProtKB-KW"/>
</dbReference>
<dbReference type="InterPro" id="IPR016429">
    <property type="entry name" value="NAD_NadR"/>
</dbReference>
<evidence type="ECO:0000259" key="2">
    <source>
        <dbReference type="Pfam" id="PF13521"/>
    </source>
</evidence>
<dbReference type="GO" id="GO:0050262">
    <property type="term" value="F:ribosylnicotinamide kinase activity"/>
    <property type="evidence" value="ECO:0007669"/>
    <property type="project" value="InterPro"/>
</dbReference>
<feature type="binding site" evidence="1">
    <location>
        <position position="10"/>
    </location>
    <ligand>
        <name>NAD(+)</name>
        <dbReference type="ChEBI" id="CHEBI:57540"/>
        <label>1</label>
    </ligand>
</feature>
<dbReference type="SUPFAM" id="SSF52374">
    <property type="entry name" value="Nucleotidylyl transferase"/>
    <property type="match status" value="1"/>
</dbReference>
<dbReference type="GO" id="GO:0000309">
    <property type="term" value="F:nicotinamide-nucleotide adenylyltransferase activity"/>
    <property type="evidence" value="ECO:0007669"/>
    <property type="project" value="InterPro"/>
</dbReference>
<dbReference type="Gene3D" id="3.40.50.300">
    <property type="entry name" value="P-loop containing nucleotide triphosphate hydrolases"/>
    <property type="match status" value="1"/>
</dbReference>
<dbReference type="InterPro" id="IPR014729">
    <property type="entry name" value="Rossmann-like_a/b/a_fold"/>
</dbReference>
<keyword evidence="1" id="KW-0547">Nucleotide-binding</keyword>
<dbReference type="AlphaFoldDB" id="A0A2M7G381"/>
<gene>
    <name evidence="3" type="ORF">COW36_14045</name>
</gene>
<dbReference type="InterPro" id="IPR038727">
    <property type="entry name" value="NadR/Ttd14_AAA_dom"/>
</dbReference>
<dbReference type="InterPro" id="IPR004821">
    <property type="entry name" value="Cyt_trans-like"/>
</dbReference>
<dbReference type="SUPFAM" id="SSF52540">
    <property type="entry name" value="P-loop containing nucleoside triphosphate hydrolases"/>
    <property type="match status" value="1"/>
</dbReference>
<dbReference type="PANTHER" id="PTHR37512:SF1">
    <property type="entry name" value="NADR_TTD14 AAA DOMAIN-CONTAINING PROTEIN"/>
    <property type="match status" value="1"/>
</dbReference>
<name>A0A2M7G381_9BACT</name>
<dbReference type="Pfam" id="PF13521">
    <property type="entry name" value="AAA_28"/>
    <property type="match status" value="1"/>
</dbReference>